<evidence type="ECO:0000313" key="2">
    <source>
        <dbReference type="EMBL" id="KTD61172.1"/>
    </source>
</evidence>
<dbReference type="Proteomes" id="UP000054877">
    <property type="component" value="Unassembled WGS sequence"/>
</dbReference>
<reference evidence="2 3" key="1">
    <citation type="submission" date="2015-11" db="EMBL/GenBank/DDBJ databases">
        <title>Genomic analysis of 38 Legionella species identifies large and diverse effector repertoires.</title>
        <authorList>
            <person name="Burstein D."/>
            <person name="Amaro F."/>
            <person name="Zusman T."/>
            <person name="Lifshitz Z."/>
            <person name="Cohen O."/>
            <person name="Gilbert J.A."/>
            <person name="Pupko T."/>
            <person name="Shuman H.A."/>
            <person name="Segal G."/>
        </authorList>
    </citation>
    <scope>NUCLEOTIDE SEQUENCE [LARGE SCALE GENOMIC DNA]</scope>
    <source>
        <strain evidence="2 3">Mt.St.Helens-9</strain>
    </source>
</reference>
<proteinExistence type="predicted"/>
<dbReference type="PATRIC" id="fig|452.5.peg.3092"/>
<dbReference type="RefSeq" id="WP_058484701.1">
    <property type="nucleotide sequence ID" value="NZ_CAAAII010000004.1"/>
</dbReference>
<dbReference type="EMBL" id="LNYX01000034">
    <property type="protein sequence ID" value="KTD61172.1"/>
    <property type="molecule type" value="Genomic_DNA"/>
</dbReference>
<sequence>MLKWMREHWKLLTAIGLGLIAGLVVAGLIALFPPVAAALVPLAVALPFVGPAIATMAPVAAAFTIGALVTAATWTASTVWNIGVRITNWLDGLIRPKKPGPGGDSGARFDLLDEDSDNEDIFSSDVLPRSSYRKVHESGLLPSSSKDKEPLLVDIDEVPTHSSPLLSQPKAINGASSSTVLLVEDESSEDSLNLGKRV</sequence>
<dbReference type="AlphaFoldDB" id="A0A0W0YWF4"/>
<name>A0A0W0YWF4_LEGSP</name>
<dbReference type="STRING" id="452.Lspi_2792"/>
<feature type="transmembrane region" description="Helical" evidence="1">
    <location>
        <begin position="53"/>
        <end position="76"/>
    </location>
</feature>
<organism evidence="2 3">
    <name type="scientific">Legionella spiritensis</name>
    <dbReference type="NCBI Taxonomy" id="452"/>
    <lineage>
        <taxon>Bacteria</taxon>
        <taxon>Pseudomonadati</taxon>
        <taxon>Pseudomonadota</taxon>
        <taxon>Gammaproteobacteria</taxon>
        <taxon>Legionellales</taxon>
        <taxon>Legionellaceae</taxon>
        <taxon>Legionella</taxon>
    </lineage>
</organism>
<keyword evidence="3" id="KW-1185">Reference proteome</keyword>
<keyword evidence="1" id="KW-1133">Transmembrane helix</keyword>
<gene>
    <name evidence="2" type="ORF">Lspi_2792</name>
</gene>
<evidence type="ECO:0008006" key="4">
    <source>
        <dbReference type="Google" id="ProtNLM"/>
    </source>
</evidence>
<evidence type="ECO:0000256" key="1">
    <source>
        <dbReference type="SAM" id="Phobius"/>
    </source>
</evidence>
<keyword evidence="1" id="KW-0812">Transmembrane</keyword>
<keyword evidence="1" id="KW-0472">Membrane</keyword>
<comment type="caution">
    <text evidence="2">The sequence shown here is derived from an EMBL/GenBank/DDBJ whole genome shotgun (WGS) entry which is preliminary data.</text>
</comment>
<accession>A0A0W0YWF4</accession>
<evidence type="ECO:0000313" key="3">
    <source>
        <dbReference type="Proteomes" id="UP000054877"/>
    </source>
</evidence>
<protein>
    <recommendedName>
        <fullName evidence="4">Transmembrane protein</fullName>
    </recommendedName>
</protein>